<name>Q2Y8N5_NITMU</name>
<dbReference type="GO" id="GO:0005829">
    <property type="term" value="C:cytosol"/>
    <property type="evidence" value="ECO:0007669"/>
    <property type="project" value="TreeGrafter"/>
</dbReference>
<dbReference type="InterPro" id="IPR037027">
    <property type="entry name" value="YqgF/RNaseH-like_dom_sf"/>
</dbReference>
<dbReference type="InterPro" id="IPR012337">
    <property type="entry name" value="RNaseH-like_sf"/>
</dbReference>
<dbReference type="SUPFAM" id="SSF50249">
    <property type="entry name" value="Nucleic acid-binding proteins"/>
    <property type="match status" value="1"/>
</dbReference>
<dbReference type="InterPro" id="IPR044146">
    <property type="entry name" value="S1_Tex"/>
</dbReference>
<dbReference type="InterPro" id="IPR012340">
    <property type="entry name" value="NA-bd_OB-fold"/>
</dbReference>
<dbReference type="Pfam" id="PF00575">
    <property type="entry name" value="S1"/>
    <property type="match status" value="1"/>
</dbReference>
<organism evidence="3 5">
    <name type="scientific">Nitrosospira multiformis (strain ATCC 25196 / NCIMB 11849 / C 71)</name>
    <dbReference type="NCBI Taxonomy" id="323848"/>
    <lineage>
        <taxon>Bacteria</taxon>
        <taxon>Pseudomonadati</taxon>
        <taxon>Pseudomonadota</taxon>
        <taxon>Betaproteobacteria</taxon>
        <taxon>Nitrosomonadales</taxon>
        <taxon>Nitrosomonadaceae</taxon>
        <taxon>Nitrosospira</taxon>
    </lineage>
</organism>
<dbReference type="InterPro" id="IPR055179">
    <property type="entry name" value="Tex-like_central_region"/>
</dbReference>
<dbReference type="STRING" id="323848.Nmul_A1585"/>
<accession>Q2Y8N5</accession>
<proteinExistence type="predicted"/>
<dbReference type="InterPro" id="IPR050437">
    <property type="entry name" value="Ribos_protein_bS1-like"/>
</dbReference>
<dbReference type="eggNOG" id="COG2183">
    <property type="taxonomic scope" value="Bacteria"/>
</dbReference>
<dbReference type="GO" id="GO:0003735">
    <property type="term" value="F:structural constituent of ribosome"/>
    <property type="evidence" value="ECO:0007669"/>
    <property type="project" value="TreeGrafter"/>
</dbReference>
<dbReference type="RefSeq" id="WP_011380913.1">
    <property type="nucleotide sequence ID" value="NC_007614.1"/>
</dbReference>
<dbReference type="InterPro" id="IPR041692">
    <property type="entry name" value="HHH_9"/>
</dbReference>
<dbReference type="InterPro" id="IPR010994">
    <property type="entry name" value="RuvA_2-like"/>
</dbReference>
<dbReference type="EMBL" id="FNVK01000028">
    <property type="protein sequence ID" value="SEG08648.1"/>
    <property type="molecule type" value="Genomic_DNA"/>
</dbReference>
<dbReference type="KEGG" id="nmu:Nmul_A1585"/>
<dbReference type="CDD" id="cd05685">
    <property type="entry name" value="S1_Tex"/>
    <property type="match status" value="1"/>
</dbReference>
<dbReference type="InterPro" id="IPR032639">
    <property type="entry name" value="Tex_YqgF"/>
</dbReference>
<dbReference type="OrthoDB" id="9804714at2"/>
<feature type="domain" description="S1 motif" evidence="2">
    <location>
        <begin position="669"/>
        <end position="738"/>
    </location>
</feature>
<dbReference type="Pfam" id="PF09371">
    <property type="entry name" value="Tex_N"/>
    <property type="match status" value="1"/>
</dbReference>
<dbReference type="InterPro" id="IPR023319">
    <property type="entry name" value="Tex-like_HTH_dom_sf"/>
</dbReference>
<feature type="compositionally biased region" description="Basic and acidic residues" evidence="1">
    <location>
        <begin position="752"/>
        <end position="777"/>
    </location>
</feature>
<evidence type="ECO:0000313" key="4">
    <source>
        <dbReference type="EMBL" id="SEG08648.1"/>
    </source>
</evidence>
<dbReference type="FunFam" id="1.10.10.650:FF:000001">
    <property type="entry name" value="S1 RNA-binding domain 1"/>
    <property type="match status" value="1"/>
</dbReference>
<protein>
    <submittedName>
        <fullName evidence="3">RNA binding S1</fullName>
    </submittedName>
</protein>
<dbReference type="PROSITE" id="PS50126">
    <property type="entry name" value="S1"/>
    <property type="match status" value="1"/>
</dbReference>
<dbReference type="InterPro" id="IPR006641">
    <property type="entry name" value="YqgF/RNaseH-like_dom"/>
</dbReference>
<dbReference type="PANTHER" id="PTHR10724">
    <property type="entry name" value="30S RIBOSOMAL PROTEIN S1"/>
    <property type="match status" value="1"/>
</dbReference>
<dbReference type="HOGENOM" id="CLU_009833_0_2_4"/>
<dbReference type="Gene3D" id="1.10.10.650">
    <property type="entry name" value="RuvA domain 2-like"/>
    <property type="match status" value="1"/>
</dbReference>
<dbReference type="InterPro" id="IPR018974">
    <property type="entry name" value="Tex-like_N"/>
</dbReference>
<dbReference type="FunFam" id="2.40.50.140:FF:000051">
    <property type="entry name" value="RNA-binding transcriptional accessory protein"/>
    <property type="match status" value="1"/>
</dbReference>
<reference evidence="4 6" key="4">
    <citation type="submission" date="2016-10" db="EMBL/GenBank/DDBJ databases">
        <authorList>
            <person name="de Groot N.N."/>
        </authorList>
    </citation>
    <scope>NUCLEOTIDE SEQUENCE [LARGE SCALE GENOMIC DNA]</scope>
    <source>
        <strain evidence="4 6">Nl13</strain>
    </source>
</reference>
<dbReference type="FunFam" id="3.30.420.140:FF:000001">
    <property type="entry name" value="RNA-binding transcriptional accessory protein"/>
    <property type="match status" value="1"/>
</dbReference>
<dbReference type="EMBL" id="CP000103">
    <property type="protein sequence ID" value="ABB74886.1"/>
    <property type="molecule type" value="Genomic_DNA"/>
</dbReference>
<dbReference type="Gene3D" id="3.30.420.140">
    <property type="entry name" value="YqgF/RNase H-like domain"/>
    <property type="match status" value="1"/>
</dbReference>
<sequence>MLPSIEQRLSLELGAKPAQVNAAIALLDEGATVPFIARYRKEVTGGLDDAQLRLLEERLRYLRELEDRRAAIIASIEEQGKMTPALLASILQAEDKTRLEDLYLPFKKKRRTKAQIALEAGLEPLADALLADPTLQPEEEAIKYLKPPFATEQGDNPGVPDVKAALEGARQILMERFAEDAELLQWLREYLLDHGVVESKVASDKNGGKGKEEEGAKYSDYFDYSEPLSAIPSHRALALFRGRREEILRVALRLDSEAEKPKWDAPHNPCEARIAVRFGIADKGRPADAWLMDTVRWTWRVKSFPHLELDLMGSLRTRAETEAIQVFARNLKALLMAAPAGPRVTIGLDPGLRTGVKVAVVDATGRVMETATIYPHQPRNDWEGSLHVLGTLAEKFRVSLIAIGNGTASRETDKLAKDLIKRRPDLKLTSIVVSEAGASVYSASDLASREFPDMDVSLRGAVSIARRLQDPLAELVKVDPKSIGVGQYQHDVGQTQLARSLDAVVEDCVNAVGVDVNTASAPLLERVSGLNPAVAQSIVVYREENGMFASREALHQVPRLGEKTFEQAAGFLRVMHGENPLDASAVHPESYPVVQRILSDLKQEIRSIIGNNKLLKSLNPARYADDRFGVPTVTDIVKELEKPGRDPRPEFITAAFKEGVNEISDLQPGMLLEGVVTNVAAFGAFVDIGVHQDGLVHISALADKFVKDPHTVVKVGQVVKVKVLEVDEKRKRIALTMRLADAPAPQTQEARGAGKREQPRNRKDRSAKPQQKQDSRADTAMAAAFARLKG</sequence>
<keyword evidence="5" id="KW-1185">Reference proteome</keyword>
<evidence type="ECO:0000313" key="3">
    <source>
        <dbReference type="EMBL" id="ABB74886.1"/>
    </source>
</evidence>
<evidence type="ECO:0000259" key="2">
    <source>
        <dbReference type="PROSITE" id="PS50126"/>
    </source>
</evidence>
<dbReference type="Pfam" id="PF12836">
    <property type="entry name" value="HHH_3"/>
    <property type="match status" value="1"/>
</dbReference>
<dbReference type="GO" id="GO:0003729">
    <property type="term" value="F:mRNA binding"/>
    <property type="evidence" value="ECO:0007669"/>
    <property type="project" value="TreeGrafter"/>
</dbReference>
<dbReference type="GO" id="GO:0006139">
    <property type="term" value="P:nucleobase-containing compound metabolic process"/>
    <property type="evidence" value="ECO:0007669"/>
    <property type="project" value="InterPro"/>
</dbReference>
<dbReference type="SUPFAM" id="SSF53098">
    <property type="entry name" value="Ribonuclease H-like"/>
    <property type="match status" value="1"/>
</dbReference>
<dbReference type="Pfam" id="PF17674">
    <property type="entry name" value="HHH_9"/>
    <property type="match status" value="1"/>
</dbReference>
<dbReference type="Proteomes" id="UP000236751">
    <property type="component" value="Unassembled WGS sequence"/>
</dbReference>
<dbReference type="SUPFAM" id="SSF47781">
    <property type="entry name" value="RuvA domain 2-like"/>
    <property type="match status" value="2"/>
</dbReference>
<dbReference type="SMART" id="SM00732">
    <property type="entry name" value="YqgFc"/>
    <property type="match status" value="1"/>
</dbReference>
<dbReference type="Gene3D" id="2.40.50.140">
    <property type="entry name" value="Nucleic acid-binding proteins"/>
    <property type="match status" value="1"/>
</dbReference>
<reference evidence="3 5" key="3">
    <citation type="journal article" date="2008" name="Appl. Environ. Microbiol.">
        <title>Complete genome sequence of Nitrosospira multiformis, an ammonia-oxidizing bacterium from the soil environment.</title>
        <authorList>
            <person name="Norton J.M."/>
            <person name="Klotz M.G."/>
            <person name="Stein L.Y."/>
            <person name="Arp D.J."/>
            <person name="Bottomley P.J."/>
            <person name="Chain P.S."/>
            <person name="Hauser L.J."/>
            <person name="Land M.L."/>
            <person name="Larimer F.W."/>
            <person name="Shin M.W."/>
            <person name="Starkenburg S.R."/>
        </authorList>
    </citation>
    <scope>NUCLEOTIDE SEQUENCE [LARGE SCALE GENOMIC DNA]</scope>
    <source>
        <strain evidence="3">ATCC 25196</strain>
        <strain evidence="5">ATCC 25196 / NCIMB 11849 / C 71</strain>
    </source>
</reference>
<dbReference type="InterPro" id="IPR003029">
    <property type="entry name" value="S1_domain"/>
</dbReference>
<dbReference type="Gene3D" id="1.10.3500.10">
    <property type="entry name" value="Tex N-terminal region-like"/>
    <property type="match status" value="1"/>
</dbReference>
<dbReference type="Pfam" id="PF16921">
    <property type="entry name" value="Tex_YqgF"/>
    <property type="match status" value="1"/>
</dbReference>
<evidence type="ECO:0000313" key="6">
    <source>
        <dbReference type="Proteomes" id="UP000236751"/>
    </source>
</evidence>
<feature type="region of interest" description="Disordered" evidence="1">
    <location>
        <begin position="738"/>
        <end position="779"/>
    </location>
</feature>
<gene>
    <name evidence="3" type="ordered locus">Nmul_A1585</name>
    <name evidence="4" type="ORF">SAMN05216403_12827</name>
</gene>
<dbReference type="InterPro" id="IPR023323">
    <property type="entry name" value="Tex-like_dom_sf"/>
</dbReference>
<reference evidence="5" key="1">
    <citation type="submission" date="2005-08" db="EMBL/GenBank/DDBJ databases">
        <title>Complete sequence of chromosome 1 of Nitrosospira multiformis ATCC 25196.</title>
        <authorList>
            <person name="Copeland A."/>
            <person name="Lucas S."/>
            <person name="Lapidus A."/>
            <person name="Barry K."/>
            <person name="Detter J.C."/>
            <person name="Glavina T."/>
            <person name="Hammon N."/>
            <person name="Israni S."/>
            <person name="Pitluck S."/>
            <person name="Chain P."/>
            <person name="Malfatti S."/>
            <person name="Shin M."/>
            <person name="Vergez L."/>
            <person name="Schmutz J."/>
            <person name="Larimer F."/>
            <person name="Land M."/>
            <person name="Hauser L."/>
            <person name="Kyrpides N."/>
            <person name="Lykidis A."/>
            <person name="Richardson P."/>
        </authorList>
    </citation>
    <scope>NUCLEOTIDE SEQUENCE [LARGE SCALE GENOMIC DNA]</scope>
    <source>
        <strain evidence="5">ATCC 25196 / NCIMB 11849 / C 71</strain>
    </source>
</reference>
<evidence type="ECO:0000313" key="5">
    <source>
        <dbReference type="Proteomes" id="UP000002718"/>
    </source>
</evidence>
<dbReference type="SUPFAM" id="SSF158832">
    <property type="entry name" value="Tex N-terminal region-like"/>
    <property type="match status" value="1"/>
</dbReference>
<dbReference type="PANTHER" id="PTHR10724:SF10">
    <property type="entry name" value="S1 RNA-BINDING DOMAIN-CONTAINING PROTEIN 1"/>
    <property type="match status" value="1"/>
</dbReference>
<dbReference type="Pfam" id="PF22706">
    <property type="entry name" value="Tex_central_region"/>
    <property type="match status" value="1"/>
</dbReference>
<dbReference type="GO" id="GO:0006412">
    <property type="term" value="P:translation"/>
    <property type="evidence" value="ECO:0007669"/>
    <property type="project" value="TreeGrafter"/>
</dbReference>
<dbReference type="FunFam" id="1.10.150.310:FF:000001">
    <property type="entry name" value="RNA-binding transcriptional accessory protein"/>
    <property type="match status" value="1"/>
</dbReference>
<dbReference type="SMART" id="SM00316">
    <property type="entry name" value="S1"/>
    <property type="match status" value="1"/>
</dbReference>
<reference evidence="3" key="2">
    <citation type="submission" date="2005-08" db="EMBL/GenBank/DDBJ databases">
        <title>Complete sequence of Chromosome 1 of Nitrosospira multiformis ATCC 25196.</title>
        <authorList>
            <consortium name="US DOE Joint Genome Institute"/>
            <person name="Copeland A."/>
            <person name="Lucas S."/>
            <person name="Lapidus A."/>
            <person name="Barry K."/>
            <person name="Detter J.C."/>
            <person name="Glavina T."/>
            <person name="Hammon N."/>
            <person name="Israni S."/>
            <person name="Pitluck S."/>
            <person name="Chain P."/>
            <person name="Malfatti S."/>
            <person name="Shin M."/>
            <person name="Vergez L."/>
            <person name="Schmutz J."/>
            <person name="Larimer F."/>
            <person name="Land M."/>
            <person name="Hauser L."/>
            <person name="Kyrpides N."/>
            <person name="Lykidis A."/>
            <person name="Richardson P."/>
        </authorList>
    </citation>
    <scope>NUCLEOTIDE SEQUENCE</scope>
    <source>
        <strain evidence="3">ATCC 25196</strain>
    </source>
</reference>
<dbReference type="Proteomes" id="UP000002718">
    <property type="component" value="Chromosome"/>
</dbReference>
<dbReference type="AlphaFoldDB" id="Q2Y8N5"/>
<dbReference type="Gene3D" id="1.10.150.310">
    <property type="entry name" value="Tex RuvX-like domain-like"/>
    <property type="match status" value="1"/>
</dbReference>
<evidence type="ECO:0000256" key="1">
    <source>
        <dbReference type="SAM" id="MobiDB-lite"/>
    </source>
</evidence>